<evidence type="ECO:0000313" key="1">
    <source>
        <dbReference type="EMBL" id="KAA3488022.1"/>
    </source>
</evidence>
<dbReference type="EMBL" id="SMMG02000001">
    <property type="protein sequence ID" value="KAA3488022.1"/>
    <property type="molecule type" value="Genomic_DNA"/>
</dbReference>
<organism evidence="1 2">
    <name type="scientific">Gossypium australe</name>
    <dbReference type="NCBI Taxonomy" id="47621"/>
    <lineage>
        <taxon>Eukaryota</taxon>
        <taxon>Viridiplantae</taxon>
        <taxon>Streptophyta</taxon>
        <taxon>Embryophyta</taxon>
        <taxon>Tracheophyta</taxon>
        <taxon>Spermatophyta</taxon>
        <taxon>Magnoliopsida</taxon>
        <taxon>eudicotyledons</taxon>
        <taxon>Gunneridae</taxon>
        <taxon>Pentapetalae</taxon>
        <taxon>rosids</taxon>
        <taxon>malvids</taxon>
        <taxon>Malvales</taxon>
        <taxon>Malvaceae</taxon>
        <taxon>Malvoideae</taxon>
        <taxon>Gossypium</taxon>
    </lineage>
</organism>
<evidence type="ECO:0000313" key="2">
    <source>
        <dbReference type="Proteomes" id="UP000325315"/>
    </source>
</evidence>
<keyword evidence="2" id="KW-1185">Reference proteome</keyword>
<name>A0A5B6X4G4_9ROSI</name>
<protein>
    <submittedName>
        <fullName evidence="1">Uncharacterized protein</fullName>
    </submittedName>
</protein>
<gene>
    <name evidence="1" type="ORF">EPI10_031807</name>
</gene>
<accession>A0A5B6X4G4</accession>
<comment type="caution">
    <text evidence="1">The sequence shown here is derived from an EMBL/GenBank/DDBJ whole genome shotgun (WGS) entry which is preliminary data.</text>
</comment>
<dbReference type="Proteomes" id="UP000325315">
    <property type="component" value="Unassembled WGS sequence"/>
</dbReference>
<proteinExistence type="predicted"/>
<dbReference type="AlphaFoldDB" id="A0A5B6X4G4"/>
<sequence length="74" mass="8963">MVEFLTVQLCFRLNKIGKMFSDEVFSVHNLMMSPSMRNENILRKYYENSLIMVFLIASNWKLFTMVSMLTQEWW</sequence>
<reference evidence="2" key="1">
    <citation type="journal article" date="2019" name="Plant Biotechnol. J.">
        <title>Genome sequencing of the Australian wild diploid species Gossypium australe highlights disease resistance and delayed gland morphogenesis.</title>
        <authorList>
            <person name="Cai Y."/>
            <person name="Cai X."/>
            <person name="Wang Q."/>
            <person name="Wang P."/>
            <person name="Zhang Y."/>
            <person name="Cai C."/>
            <person name="Xu Y."/>
            <person name="Wang K."/>
            <person name="Zhou Z."/>
            <person name="Wang C."/>
            <person name="Geng S."/>
            <person name="Li B."/>
            <person name="Dong Q."/>
            <person name="Hou Y."/>
            <person name="Wang H."/>
            <person name="Ai P."/>
            <person name="Liu Z."/>
            <person name="Yi F."/>
            <person name="Sun M."/>
            <person name="An G."/>
            <person name="Cheng J."/>
            <person name="Zhang Y."/>
            <person name="Shi Q."/>
            <person name="Xie Y."/>
            <person name="Shi X."/>
            <person name="Chang Y."/>
            <person name="Huang F."/>
            <person name="Chen Y."/>
            <person name="Hong S."/>
            <person name="Mi L."/>
            <person name="Sun Q."/>
            <person name="Zhang L."/>
            <person name="Zhou B."/>
            <person name="Peng R."/>
            <person name="Zhang X."/>
            <person name="Liu F."/>
        </authorList>
    </citation>
    <scope>NUCLEOTIDE SEQUENCE [LARGE SCALE GENOMIC DNA]</scope>
    <source>
        <strain evidence="2">cv. PA1801</strain>
    </source>
</reference>